<keyword evidence="3 4" id="KW-0694">RNA-binding</keyword>
<reference evidence="7 8" key="1">
    <citation type="journal article" date="2015" name="Nat. Commun.">
        <title>Lucilia cuprina genome unlocks parasitic fly biology to underpin future interventions.</title>
        <authorList>
            <person name="Anstead C.A."/>
            <person name="Korhonen P.K."/>
            <person name="Young N.D."/>
            <person name="Hall R.S."/>
            <person name="Jex A.R."/>
            <person name="Murali S.C."/>
            <person name="Hughes D.S."/>
            <person name="Lee S.F."/>
            <person name="Perry T."/>
            <person name="Stroehlein A.J."/>
            <person name="Ansell B.R."/>
            <person name="Breugelmans B."/>
            <person name="Hofmann A."/>
            <person name="Qu J."/>
            <person name="Dugan S."/>
            <person name="Lee S.L."/>
            <person name="Chao H."/>
            <person name="Dinh H."/>
            <person name="Han Y."/>
            <person name="Doddapaneni H.V."/>
            <person name="Worley K.C."/>
            <person name="Muzny D.M."/>
            <person name="Ioannidis P."/>
            <person name="Waterhouse R.M."/>
            <person name="Zdobnov E.M."/>
            <person name="James P.J."/>
            <person name="Bagnall N.H."/>
            <person name="Kotze A.C."/>
            <person name="Gibbs R.A."/>
            <person name="Richards S."/>
            <person name="Batterham P."/>
            <person name="Gasser R.B."/>
        </authorList>
    </citation>
    <scope>NUCLEOTIDE SEQUENCE [LARGE SCALE GENOMIC DNA]</scope>
    <source>
        <strain evidence="7 8">LS</strain>
        <tissue evidence="7">Full body</tissue>
    </source>
</reference>
<evidence type="ECO:0000259" key="6">
    <source>
        <dbReference type="PROSITE" id="PS50089"/>
    </source>
</evidence>
<dbReference type="InterPro" id="IPR013083">
    <property type="entry name" value="Znf_RING/FYVE/PHD"/>
</dbReference>
<dbReference type="SMART" id="SM00322">
    <property type="entry name" value="KH"/>
    <property type="match status" value="2"/>
</dbReference>
<keyword evidence="8" id="KW-1185">Reference proteome</keyword>
<evidence type="ECO:0000256" key="3">
    <source>
        <dbReference type="ARBA" id="ARBA00022884"/>
    </source>
</evidence>
<dbReference type="EMBL" id="JRES01001241">
    <property type="protein sequence ID" value="KNC24383.1"/>
    <property type="molecule type" value="Genomic_DNA"/>
</dbReference>
<proteinExistence type="predicted"/>
<dbReference type="SUPFAM" id="SSF54791">
    <property type="entry name" value="Eukaryotic type KH-domain (KH-domain type I)"/>
    <property type="match status" value="2"/>
</dbReference>
<keyword evidence="1 5" id="KW-0479">Metal-binding</keyword>
<dbReference type="InterPro" id="IPR004087">
    <property type="entry name" value="KH_dom"/>
</dbReference>
<dbReference type="SUPFAM" id="SSF57850">
    <property type="entry name" value="RING/U-box"/>
    <property type="match status" value="1"/>
</dbReference>
<accession>A0A0L0BWI0</accession>
<dbReference type="Gene3D" id="3.30.40.10">
    <property type="entry name" value="Zinc/RING finger domain, C3HC4 (zinc finger)"/>
    <property type="match status" value="1"/>
</dbReference>
<dbReference type="OrthoDB" id="427410at2759"/>
<dbReference type="CDD" id="cd22424">
    <property type="entry name" value="KH-I_MEX3_rpt2"/>
    <property type="match status" value="1"/>
</dbReference>
<comment type="caution">
    <text evidence="7">The sequence shown here is derived from an EMBL/GenBank/DDBJ whole genome shotgun (WGS) entry which is preliminary data.</text>
</comment>
<dbReference type="InterPro" id="IPR004088">
    <property type="entry name" value="KH_dom_type_1"/>
</dbReference>
<protein>
    <recommendedName>
        <fullName evidence="6">RING-type domain-containing protein</fullName>
    </recommendedName>
</protein>
<gene>
    <name evidence="7" type="ORF">FF38_14051</name>
</gene>
<dbReference type="GO" id="GO:0003723">
    <property type="term" value="F:RNA binding"/>
    <property type="evidence" value="ECO:0007669"/>
    <property type="project" value="UniProtKB-UniRule"/>
</dbReference>
<organism evidence="7 8">
    <name type="scientific">Lucilia cuprina</name>
    <name type="common">Green bottle fly</name>
    <name type="synonym">Australian sheep blowfly</name>
    <dbReference type="NCBI Taxonomy" id="7375"/>
    <lineage>
        <taxon>Eukaryota</taxon>
        <taxon>Metazoa</taxon>
        <taxon>Ecdysozoa</taxon>
        <taxon>Arthropoda</taxon>
        <taxon>Hexapoda</taxon>
        <taxon>Insecta</taxon>
        <taxon>Pterygota</taxon>
        <taxon>Neoptera</taxon>
        <taxon>Endopterygota</taxon>
        <taxon>Diptera</taxon>
        <taxon>Brachycera</taxon>
        <taxon>Muscomorpha</taxon>
        <taxon>Oestroidea</taxon>
        <taxon>Calliphoridae</taxon>
        <taxon>Luciliinae</taxon>
        <taxon>Lucilia</taxon>
    </lineage>
</organism>
<dbReference type="InterPro" id="IPR047226">
    <property type="entry name" value="KH-I_MEX3_rpt2"/>
</dbReference>
<dbReference type="GO" id="GO:0010468">
    <property type="term" value="P:regulation of gene expression"/>
    <property type="evidence" value="ECO:0007669"/>
    <property type="project" value="UniProtKB-ARBA"/>
</dbReference>
<dbReference type="CDD" id="cd16518">
    <property type="entry name" value="RING-HC_MEX3"/>
    <property type="match status" value="1"/>
</dbReference>
<dbReference type="Pfam" id="PF13920">
    <property type="entry name" value="zf-C3HC4_3"/>
    <property type="match status" value="1"/>
</dbReference>
<feature type="domain" description="RING-type" evidence="6">
    <location>
        <begin position="505"/>
        <end position="545"/>
    </location>
</feature>
<name>A0A0L0BWI0_LUCCU</name>
<keyword evidence="1 5" id="KW-0863">Zinc-finger</keyword>
<dbReference type="FunFam" id="3.30.1370.10:FF:000012">
    <property type="entry name" value="Mex-3 RNA-binding family member D"/>
    <property type="match status" value="1"/>
</dbReference>
<keyword evidence="2" id="KW-0862">Zinc</keyword>
<evidence type="ECO:0000256" key="1">
    <source>
        <dbReference type="ARBA" id="ARBA00022771"/>
    </source>
</evidence>
<evidence type="ECO:0000256" key="5">
    <source>
        <dbReference type="PROSITE-ProRule" id="PRU00175"/>
    </source>
</evidence>
<dbReference type="STRING" id="7375.A0A0L0BWI0"/>
<dbReference type="PANTHER" id="PTHR23285:SF7">
    <property type="entry name" value="LD09246P1"/>
    <property type="match status" value="1"/>
</dbReference>
<evidence type="ECO:0000256" key="2">
    <source>
        <dbReference type="ARBA" id="ARBA00022833"/>
    </source>
</evidence>
<dbReference type="PROSITE" id="PS50084">
    <property type="entry name" value="KH_TYPE_1"/>
    <property type="match status" value="1"/>
</dbReference>
<dbReference type="OMA" id="FVCNERE"/>
<dbReference type="InterPro" id="IPR047227">
    <property type="entry name" value="MEX3"/>
</dbReference>
<dbReference type="AlphaFoldDB" id="A0A0L0BWI0"/>
<dbReference type="PROSITE" id="PS50089">
    <property type="entry name" value="ZF_RING_2"/>
    <property type="match status" value="1"/>
</dbReference>
<dbReference type="GO" id="GO:0008270">
    <property type="term" value="F:zinc ion binding"/>
    <property type="evidence" value="ECO:0007669"/>
    <property type="project" value="UniProtKB-KW"/>
</dbReference>
<evidence type="ECO:0000313" key="8">
    <source>
        <dbReference type="Proteomes" id="UP000037069"/>
    </source>
</evidence>
<dbReference type="Gene3D" id="3.30.1370.10">
    <property type="entry name" value="K Homology domain, type 1"/>
    <property type="match status" value="2"/>
</dbReference>
<dbReference type="Pfam" id="PF00013">
    <property type="entry name" value="KH_1"/>
    <property type="match status" value="2"/>
</dbReference>
<evidence type="ECO:0000256" key="4">
    <source>
        <dbReference type="PROSITE-ProRule" id="PRU00117"/>
    </source>
</evidence>
<dbReference type="InterPro" id="IPR001841">
    <property type="entry name" value="Znf_RING"/>
</dbReference>
<dbReference type="PANTHER" id="PTHR23285">
    <property type="entry name" value="RING FINGER AND KH DOMAIN CONTAINING PROTEIN 1"/>
    <property type="match status" value="1"/>
</dbReference>
<dbReference type="Proteomes" id="UP000037069">
    <property type="component" value="Unassembled WGS sequence"/>
</dbReference>
<dbReference type="InterPro" id="IPR036612">
    <property type="entry name" value="KH_dom_type_1_sf"/>
</dbReference>
<evidence type="ECO:0000313" key="7">
    <source>
        <dbReference type="EMBL" id="KNC24383.1"/>
    </source>
</evidence>
<sequence length="555" mass="59882">MSIRLNIDRCKIKALRAKTNTYIKTPVRNEEPVFVVTGRKEDVAKAKREILSAAEHFTLIRATRRTNDGINGCSTSLTGGGNTGNSGHLVSLNKNTLSSTTPLPGQITIQVRVPYRVVGLVVGPKGNTIKHIQHETQTYIVTPSRDKEPIFEVTGMPDNVQMARKQIEAHIATRTGNSLAVPAAPPPPPPPPAPAGGINCINESLPSHQNSTFQSLNSLNQMLNDDLHSEILSSIYKNGIGSALEYSQIGGSILNSTNKCNASTPFNGFVNNEINPSIISVNDIQRRVTMNSGNSNSGNIPLNCNDFINNIMETNATTQFVNEQNTNFTQITNNNASTIRNLKSVINSVNLLENSNNSTGGILHQPNNLTTNALLTRSCSSASSTASSSKSFNNSGNNNNIQFWKSLNGGSSLATTTNGTCGSTGNNDNIEIDEGIGESPLYSWGLPNTLAALTNSYCSPTSTSISPTDSLFGEHVNKTAILQQQQQLKISSKTKLLEKLKRKNCWMCHEKDIVAALIPCGHTIFCSLCANRLCQQNDASCPVCSTQIYQAIRVH</sequence>